<evidence type="ECO:0000256" key="2">
    <source>
        <dbReference type="ARBA" id="ARBA00022553"/>
    </source>
</evidence>
<dbReference type="InterPro" id="IPR013968">
    <property type="entry name" value="PKS_KR"/>
</dbReference>
<dbReference type="InterPro" id="IPR050091">
    <property type="entry name" value="PKS_NRPS_Biosynth_Enz"/>
</dbReference>
<proteinExistence type="predicted"/>
<dbReference type="EMBL" id="CAJNNV010025026">
    <property type="protein sequence ID" value="CAE8611476.1"/>
    <property type="molecule type" value="Genomic_DNA"/>
</dbReference>
<feature type="domain" description="Ketoreductase" evidence="3">
    <location>
        <begin position="226"/>
        <end position="415"/>
    </location>
</feature>
<name>A0A813FG92_POLGL</name>
<dbReference type="Pfam" id="PF08659">
    <property type="entry name" value="KR"/>
    <property type="match status" value="1"/>
</dbReference>
<reference evidence="4" key="1">
    <citation type="submission" date="2021-02" db="EMBL/GenBank/DDBJ databases">
        <authorList>
            <person name="Dougan E. K."/>
            <person name="Rhodes N."/>
            <person name="Thang M."/>
            <person name="Chan C."/>
        </authorList>
    </citation>
    <scope>NUCLEOTIDE SEQUENCE</scope>
</reference>
<dbReference type="CDD" id="cd05274">
    <property type="entry name" value="KR_FAS_SDR_x"/>
    <property type="match status" value="1"/>
</dbReference>
<gene>
    <name evidence="4" type="ORF">PGLA1383_LOCUS29280</name>
</gene>
<dbReference type="Gene3D" id="3.40.50.720">
    <property type="entry name" value="NAD(P)-binding Rossmann-like Domain"/>
    <property type="match status" value="1"/>
</dbReference>
<sequence length="549" mass="61241">MIQEFAHVPRFFETYTKPQLNETVELTAEPLAKWSNAPENRISQMKVIEDCGSLTQDAVSRLVCEQKKGWDLIVFAAGIDPPDSNSVPDVIDQNAFVSRLYFWLLQEVQKADKSKRLFTLVRGLFHEDKKTHMQAGLGITVSGTLFGMSNTARIELEDVAIHFCDTEYLIAEASTIWARLASEAFRVISFGHNAVRILESGRYVQRQVSSKEYEAASKDFPIPAEGVIAISGGNGALGLVMGNWLVDKAIAQGVTGFSIEFLSRSAKISDMNLGLWEEIQVKASKIGVQVKQDKMDMSSQEGVDNFLKSVDGRLVGFIHSAGILQDAMLMNLTWEKFEAVFAPKHYAALYLHDALERYSNPKLRFLWVFSSIAVYGSMGQTNYSGSNSFLDALTRHRRAKGRPSMAVQWGAWGDVGMAATMNESMRARMQASPLPYFSNAEGIKGLECGLASGLPYFSVFKFNPKFMLQAVQPDSNTNECYARNFTSQFLPTPLPSSLDEKQLYTLFRMTYGGQSSPAFQGGERKVYDAYIAPAIADIEKEWGDDFRSW</sequence>
<evidence type="ECO:0000259" key="3">
    <source>
        <dbReference type="SMART" id="SM00822"/>
    </source>
</evidence>
<dbReference type="InterPro" id="IPR057326">
    <property type="entry name" value="KR_dom"/>
</dbReference>
<evidence type="ECO:0000313" key="5">
    <source>
        <dbReference type="Proteomes" id="UP000654075"/>
    </source>
</evidence>
<accession>A0A813FG92</accession>
<evidence type="ECO:0000256" key="1">
    <source>
        <dbReference type="ARBA" id="ARBA00022450"/>
    </source>
</evidence>
<protein>
    <recommendedName>
        <fullName evidence="3">Ketoreductase domain-containing protein</fullName>
    </recommendedName>
</protein>
<dbReference type="SUPFAM" id="SSF51735">
    <property type="entry name" value="NAD(P)-binding Rossmann-fold domains"/>
    <property type="match status" value="1"/>
</dbReference>
<keyword evidence="2" id="KW-0597">Phosphoprotein</keyword>
<dbReference type="OrthoDB" id="329835at2759"/>
<dbReference type="InterPro" id="IPR036291">
    <property type="entry name" value="NAD(P)-bd_dom_sf"/>
</dbReference>
<dbReference type="GO" id="GO:0004312">
    <property type="term" value="F:fatty acid synthase activity"/>
    <property type="evidence" value="ECO:0007669"/>
    <property type="project" value="TreeGrafter"/>
</dbReference>
<comment type="caution">
    <text evidence="4">The sequence shown here is derived from an EMBL/GenBank/DDBJ whole genome shotgun (WGS) entry which is preliminary data.</text>
</comment>
<organism evidence="4 5">
    <name type="scientific">Polarella glacialis</name>
    <name type="common">Dinoflagellate</name>
    <dbReference type="NCBI Taxonomy" id="89957"/>
    <lineage>
        <taxon>Eukaryota</taxon>
        <taxon>Sar</taxon>
        <taxon>Alveolata</taxon>
        <taxon>Dinophyceae</taxon>
        <taxon>Suessiales</taxon>
        <taxon>Suessiaceae</taxon>
        <taxon>Polarella</taxon>
    </lineage>
</organism>
<dbReference type="PANTHER" id="PTHR43775:SF37">
    <property type="entry name" value="SI:DKEY-61P9.11"/>
    <property type="match status" value="1"/>
</dbReference>
<dbReference type="PANTHER" id="PTHR43775">
    <property type="entry name" value="FATTY ACID SYNTHASE"/>
    <property type="match status" value="1"/>
</dbReference>
<dbReference type="SMART" id="SM00822">
    <property type="entry name" value="PKS_KR"/>
    <property type="match status" value="1"/>
</dbReference>
<keyword evidence="5" id="KW-1185">Reference proteome</keyword>
<dbReference type="OMA" id="TCRIECA"/>
<keyword evidence="1" id="KW-0596">Phosphopantetheine</keyword>
<dbReference type="AlphaFoldDB" id="A0A813FG92"/>
<dbReference type="Proteomes" id="UP000654075">
    <property type="component" value="Unassembled WGS sequence"/>
</dbReference>
<dbReference type="GO" id="GO:0006633">
    <property type="term" value="P:fatty acid biosynthetic process"/>
    <property type="evidence" value="ECO:0007669"/>
    <property type="project" value="TreeGrafter"/>
</dbReference>
<evidence type="ECO:0000313" key="4">
    <source>
        <dbReference type="EMBL" id="CAE8611476.1"/>
    </source>
</evidence>